<dbReference type="Proteomes" id="UP000499080">
    <property type="component" value="Unassembled WGS sequence"/>
</dbReference>
<dbReference type="PANTHER" id="PTHR46409:SF1">
    <property type="entry name" value="HTH PSQ-TYPE DOMAIN-CONTAINING PROTEIN"/>
    <property type="match status" value="1"/>
</dbReference>
<gene>
    <name evidence="1" type="ORF">AVEN_177840_1</name>
</gene>
<dbReference type="AlphaFoldDB" id="A0A4Y2TH48"/>
<dbReference type="EMBL" id="BGPR01027892">
    <property type="protein sequence ID" value="GBN98729.1"/>
    <property type="molecule type" value="Genomic_DNA"/>
</dbReference>
<protein>
    <submittedName>
        <fullName evidence="1">Uncharacterized protein</fullName>
    </submittedName>
</protein>
<proteinExistence type="predicted"/>
<sequence>MENMPHNIDRMALSNDQQYLYDICLAISRGECYSDLTLRKPGPVVHSRWLTIAVSLRCFPSVWYAHDFILFQKAAFNEFASLGFEYDLAACVNPYSKFCKEVDDLIMRLAAYDKEITESDECK</sequence>
<dbReference type="OrthoDB" id="6617942at2759"/>
<evidence type="ECO:0000313" key="1">
    <source>
        <dbReference type="EMBL" id="GBN98729.1"/>
    </source>
</evidence>
<dbReference type="PANTHER" id="PTHR46409">
    <property type="entry name" value="HTH PSQ-TYPE DOMAIN-CONTAINING PROTEIN"/>
    <property type="match status" value="1"/>
</dbReference>
<organism evidence="1 2">
    <name type="scientific">Araneus ventricosus</name>
    <name type="common">Orbweaver spider</name>
    <name type="synonym">Epeira ventricosa</name>
    <dbReference type="NCBI Taxonomy" id="182803"/>
    <lineage>
        <taxon>Eukaryota</taxon>
        <taxon>Metazoa</taxon>
        <taxon>Ecdysozoa</taxon>
        <taxon>Arthropoda</taxon>
        <taxon>Chelicerata</taxon>
        <taxon>Arachnida</taxon>
        <taxon>Araneae</taxon>
        <taxon>Araneomorphae</taxon>
        <taxon>Entelegynae</taxon>
        <taxon>Araneoidea</taxon>
        <taxon>Araneidae</taxon>
        <taxon>Araneus</taxon>
    </lineage>
</organism>
<accession>A0A4Y2TH48</accession>
<comment type="caution">
    <text evidence="1">The sequence shown here is derived from an EMBL/GenBank/DDBJ whole genome shotgun (WGS) entry which is preliminary data.</text>
</comment>
<evidence type="ECO:0000313" key="2">
    <source>
        <dbReference type="Proteomes" id="UP000499080"/>
    </source>
</evidence>
<keyword evidence="2" id="KW-1185">Reference proteome</keyword>
<reference evidence="1 2" key="1">
    <citation type="journal article" date="2019" name="Sci. Rep.">
        <title>Orb-weaving spider Araneus ventricosus genome elucidates the spidroin gene catalogue.</title>
        <authorList>
            <person name="Kono N."/>
            <person name="Nakamura H."/>
            <person name="Ohtoshi R."/>
            <person name="Moran D.A.P."/>
            <person name="Shinohara A."/>
            <person name="Yoshida Y."/>
            <person name="Fujiwara M."/>
            <person name="Mori M."/>
            <person name="Tomita M."/>
            <person name="Arakawa K."/>
        </authorList>
    </citation>
    <scope>NUCLEOTIDE SEQUENCE [LARGE SCALE GENOMIC DNA]</scope>
</reference>
<name>A0A4Y2TH48_ARAVE</name>